<gene>
    <name evidence="3" type="ORF">BXT89_15105</name>
</gene>
<name>A0A1S8DEC6_9GAMM</name>
<evidence type="ECO:0000259" key="2">
    <source>
        <dbReference type="Pfam" id="PF23400"/>
    </source>
</evidence>
<dbReference type="EMBL" id="MUBC01000039">
    <property type="protein sequence ID" value="ONM42982.1"/>
    <property type="molecule type" value="Genomic_DNA"/>
</dbReference>
<dbReference type="Pfam" id="PF23400">
    <property type="entry name" value="CARF_Card1"/>
    <property type="match status" value="1"/>
</dbReference>
<reference evidence="3 4" key="1">
    <citation type="submission" date="2017-01" db="EMBL/GenBank/DDBJ databases">
        <title>Draft genome sequence of Pseudomonas pachastrellae type strain CCUG 46540T from a deep sea.</title>
        <authorList>
            <person name="Gomila M."/>
            <person name="Mulet M."/>
            <person name="Lalucat J."/>
            <person name="Garcia-Valdes E."/>
        </authorList>
    </citation>
    <scope>NUCLEOTIDE SEQUENCE [LARGE SCALE GENOMIC DNA]</scope>
    <source>
        <strain evidence="3 4">CCUG 46540</strain>
    </source>
</reference>
<feature type="domain" description="Card1 CARF" evidence="2">
    <location>
        <begin position="7"/>
        <end position="146"/>
    </location>
</feature>
<dbReference type="Proteomes" id="UP000242847">
    <property type="component" value="Unassembled WGS sequence"/>
</dbReference>
<evidence type="ECO:0008006" key="5">
    <source>
        <dbReference type="Google" id="ProtNLM"/>
    </source>
</evidence>
<dbReference type="AlphaFoldDB" id="A0A1S8DEC6"/>
<comment type="caution">
    <text evidence="3">The sequence shown here is derived from an EMBL/GenBank/DDBJ whole genome shotgun (WGS) entry which is preliminary data.</text>
</comment>
<protein>
    <recommendedName>
        <fullName evidence="5">DUF1887 family protein</fullName>
    </recommendedName>
</protein>
<accession>A0A1S8DEC6</accession>
<dbReference type="InterPro" id="IPR015093">
    <property type="entry name" value="Card1_endonucl_dom"/>
</dbReference>
<organism evidence="3 4">
    <name type="scientific">Halopseudomonas pachastrellae</name>
    <dbReference type="NCBI Taxonomy" id="254161"/>
    <lineage>
        <taxon>Bacteria</taxon>
        <taxon>Pseudomonadati</taxon>
        <taxon>Pseudomonadota</taxon>
        <taxon>Gammaproteobacteria</taxon>
        <taxon>Pseudomonadales</taxon>
        <taxon>Pseudomonadaceae</taxon>
        <taxon>Halopseudomonas</taxon>
    </lineage>
</organism>
<evidence type="ECO:0000313" key="4">
    <source>
        <dbReference type="Proteomes" id="UP000242847"/>
    </source>
</evidence>
<keyword evidence="4" id="KW-1185">Reference proteome</keyword>
<evidence type="ECO:0000259" key="1">
    <source>
        <dbReference type="Pfam" id="PF09002"/>
    </source>
</evidence>
<dbReference type="InterPro" id="IPR011335">
    <property type="entry name" value="Restrct_endonuc-II-like"/>
</dbReference>
<dbReference type="Gene3D" id="3.40.50.10770">
    <property type="entry name" value="Hypothetical protein VC1899 like domain (Restriction endonuclease-like)"/>
    <property type="match status" value="1"/>
</dbReference>
<dbReference type="STRING" id="254161.SAMN05216256_12545"/>
<dbReference type="GO" id="GO:0003676">
    <property type="term" value="F:nucleic acid binding"/>
    <property type="evidence" value="ECO:0007669"/>
    <property type="project" value="InterPro"/>
</dbReference>
<dbReference type="SUPFAM" id="SSF52980">
    <property type="entry name" value="Restriction endonuclease-like"/>
    <property type="match status" value="1"/>
</dbReference>
<dbReference type="Gene3D" id="3.40.1350.10">
    <property type="match status" value="1"/>
</dbReference>
<dbReference type="InterPro" id="IPR056339">
    <property type="entry name" value="CARF_Card1"/>
</dbReference>
<dbReference type="Pfam" id="PF09002">
    <property type="entry name" value="Card1_endonuc"/>
    <property type="match status" value="1"/>
</dbReference>
<dbReference type="InterPro" id="IPR011856">
    <property type="entry name" value="tRNA_endonuc-like_dom_sf"/>
</dbReference>
<feature type="domain" description="Card1 endonuclease" evidence="1">
    <location>
        <begin position="247"/>
        <end position="346"/>
    </location>
</feature>
<proteinExistence type="predicted"/>
<sequence length="398" mass="44572">MGMHSLHVCIITGQPLANLIPLLQERPETICLVHSDDMHEAAQAFSHTLEQAGFSPSQILVRGALPTHPYDEIRLFAMGLRDDLGELYPDARLTWHATGGTKMMALAFWDVLYRDRDRVIYTETRDGVIEELIPESGAKQLESVLTPELYLDALGKLKRRADSDREQWCESAVARKQATRFLAENAEALGGLIQLFNRSLDADAGQLQHLRIERAGGQWRSALTLLIEAGVLDGGEDGQYHTVRSDSARYLTGGWLEEYVWYIATQQGLDFVQSGLKFGDRAHRKEGQDNEIDTFIMHRNRLLLVECKSGYLGRDARKDGDIIYKLDSIGLHAGGTQATKLLIAAQPLQHETKAGRKVDTRARATATGIYTLECAGLKKLGESLRYWRDQGRWQGIDS</sequence>
<dbReference type="OrthoDB" id="8477283at2"/>
<evidence type="ECO:0000313" key="3">
    <source>
        <dbReference type="EMBL" id="ONM42982.1"/>
    </source>
</evidence>